<keyword evidence="3" id="KW-1185">Reference proteome</keyword>
<dbReference type="Pfam" id="PF13452">
    <property type="entry name" value="FAS1_DH_region"/>
    <property type="match status" value="1"/>
</dbReference>
<dbReference type="RefSeq" id="WP_013624321.1">
    <property type="nucleotide sequence ID" value="NC_015172.1"/>
</dbReference>
<gene>
    <name evidence="2" type="ordered locus">Sgly_1126</name>
</gene>
<dbReference type="KEGG" id="sgy:Sgly_1126"/>
<feature type="domain" description="FAS1-like dehydratase" evidence="1">
    <location>
        <begin position="8"/>
        <end position="139"/>
    </location>
</feature>
<organism evidence="2 3">
    <name type="scientific">Syntrophobotulus glycolicus (strain DSM 8271 / FlGlyR)</name>
    <dbReference type="NCBI Taxonomy" id="645991"/>
    <lineage>
        <taxon>Bacteria</taxon>
        <taxon>Bacillati</taxon>
        <taxon>Bacillota</taxon>
        <taxon>Clostridia</taxon>
        <taxon>Eubacteriales</taxon>
        <taxon>Desulfitobacteriaceae</taxon>
        <taxon>Syntrophobotulus</taxon>
    </lineage>
</organism>
<evidence type="ECO:0000313" key="2">
    <source>
        <dbReference type="EMBL" id="ADY55451.1"/>
    </source>
</evidence>
<dbReference type="PIRSF" id="PIRSF018072">
    <property type="entry name" value="UCP018072"/>
    <property type="match status" value="1"/>
</dbReference>
<proteinExistence type="predicted"/>
<dbReference type="HOGENOM" id="CLU_116276_0_0_9"/>
<name>F0SU68_SYNGF</name>
<sequence length="153" mass="17334">MAKKNVEIGKATVAVSYEVERGKIKEFATALGDSNPVYFSREEARKQGYRDIIAAPTFGLPVKRWGSGVSDYGEYCKMLDIDPQMVVHGEQEFLYFGEINPGDVLTGQEYLTDLIEKDTMYLLVCETKFYNQDGAHVLTSRFTQIERKRKGVS</sequence>
<dbReference type="SUPFAM" id="SSF54637">
    <property type="entry name" value="Thioesterase/thiol ester dehydrase-isomerase"/>
    <property type="match status" value="1"/>
</dbReference>
<dbReference type="InterPro" id="IPR016709">
    <property type="entry name" value="HadA-like"/>
</dbReference>
<dbReference type="InterPro" id="IPR029069">
    <property type="entry name" value="HotDog_dom_sf"/>
</dbReference>
<dbReference type="EMBL" id="CP002547">
    <property type="protein sequence ID" value="ADY55451.1"/>
    <property type="molecule type" value="Genomic_DNA"/>
</dbReference>
<dbReference type="CDD" id="cd03441">
    <property type="entry name" value="R_hydratase_like"/>
    <property type="match status" value="1"/>
</dbReference>
<dbReference type="Proteomes" id="UP000007488">
    <property type="component" value="Chromosome"/>
</dbReference>
<dbReference type="eggNOG" id="COG2030">
    <property type="taxonomic scope" value="Bacteria"/>
</dbReference>
<protein>
    <submittedName>
        <fullName evidence="2">MaoC domain protein dehydratase</fullName>
    </submittedName>
</protein>
<reference evidence="3" key="2">
    <citation type="submission" date="2011-02" db="EMBL/GenBank/DDBJ databases">
        <title>The complete genome of Syntrophobotulus glycolicus DSM 8271.</title>
        <authorList>
            <person name="Lucas S."/>
            <person name="Copeland A."/>
            <person name="Lapidus A."/>
            <person name="Bruce D."/>
            <person name="Goodwin L."/>
            <person name="Pitluck S."/>
            <person name="Kyrpides N."/>
            <person name="Mavromatis K."/>
            <person name="Pagani I."/>
            <person name="Ivanova N."/>
            <person name="Mikhailova N."/>
            <person name="Chertkov O."/>
            <person name="Held B."/>
            <person name="Detter J.C."/>
            <person name="Tapia R."/>
            <person name="Han C."/>
            <person name="Land M."/>
            <person name="Hauser L."/>
            <person name="Markowitz V."/>
            <person name="Cheng J.-F."/>
            <person name="Hugenholtz P."/>
            <person name="Woyke T."/>
            <person name="Wu D."/>
            <person name="Spring S."/>
            <person name="Schroeder M."/>
            <person name="Brambilla E."/>
            <person name="Klenk H.-P."/>
            <person name="Eisen J.A."/>
        </authorList>
    </citation>
    <scope>NUCLEOTIDE SEQUENCE [LARGE SCALE GENOMIC DNA]</scope>
    <source>
        <strain evidence="3">DSM 8271 / FlGlyR</strain>
    </source>
</reference>
<dbReference type="STRING" id="645991.Sgly_1126"/>
<dbReference type="OrthoDB" id="160199at2"/>
<evidence type="ECO:0000313" key="3">
    <source>
        <dbReference type="Proteomes" id="UP000007488"/>
    </source>
</evidence>
<dbReference type="InterPro" id="IPR039569">
    <property type="entry name" value="FAS1-like_DH_region"/>
</dbReference>
<evidence type="ECO:0000259" key="1">
    <source>
        <dbReference type="Pfam" id="PF13452"/>
    </source>
</evidence>
<dbReference type="Gene3D" id="3.10.129.10">
    <property type="entry name" value="Hotdog Thioesterase"/>
    <property type="match status" value="1"/>
</dbReference>
<dbReference type="AlphaFoldDB" id="F0SU68"/>
<reference evidence="2 3" key="1">
    <citation type="journal article" date="2011" name="Stand. Genomic Sci.">
        <title>Complete genome sequence of Syntrophobotulus glycolicus type strain (FlGlyR).</title>
        <authorList>
            <person name="Han C."/>
            <person name="Mwirichia R."/>
            <person name="Chertkov O."/>
            <person name="Held B."/>
            <person name="Lapidus A."/>
            <person name="Nolan M."/>
            <person name="Lucas S."/>
            <person name="Hammon N."/>
            <person name="Deshpande S."/>
            <person name="Cheng J.F."/>
            <person name="Tapia R."/>
            <person name="Goodwin L."/>
            <person name="Pitluck S."/>
            <person name="Huntemann M."/>
            <person name="Liolios K."/>
            <person name="Ivanova N."/>
            <person name="Pagani I."/>
            <person name="Mavromatis K."/>
            <person name="Ovchinikova G."/>
            <person name="Pati A."/>
            <person name="Chen A."/>
            <person name="Palaniappan K."/>
            <person name="Land M."/>
            <person name="Hauser L."/>
            <person name="Brambilla E.M."/>
            <person name="Rohde M."/>
            <person name="Spring S."/>
            <person name="Sikorski J."/>
            <person name="Goker M."/>
            <person name="Woyke T."/>
            <person name="Bristow J."/>
            <person name="Eisen J.A."/>
            <person name="Markowitz V."/>
            <person name="Hugenholtz P."/>
            <person name="Kyrpides N.C."/>
            <person name="Klenk H.P."/>
            <person name="Detter J.C."/>
        </authorList>
    </citation>
    <scope>NUCLEOTIDE SEQUENCE [LARGE SCALE GENOMIC DNA]</scope>
    <source>
        <strain evidence="3">DSM 8271 / FlGlyR</strain>
    </source>
</reference>
<accession>F0SU68</accession>